<evidence type="ECO:0000313" key="3">
    <source>
        <dbReference type="Proteomes" id="UP001177212"/>
    </source>
</evidence>
<evidence type="ECO:0000259" key="1">
    <source>
        <dbReference type="PROSITE" id="PS51352"/>
    </source>
</evidence>
<dbReference type="EMBL" id="JAUYVT010000001">
    <property type="protein sequence ID" value="MDP2563500.1"/>
    <property type="molecule type" value="Genomic_DNA"/>
</dbReference>
<dbReference type="InterPro" id="IPR036249">
    <property type="entry name" value="Thioredoxin-like_sf"/>
</dbReference>
<dbReference type="InterPro" id="IPR013766">
    <property type="entry name" value="Thioredoxin_domain"/>
</dbReference>
<dbReference type="Pfam" id="PF00578">
    <property type="entry name" value="AhpC-TSA"/>
    <property type="match status" value="1"/>
</dbReference>
<comment type="caution">
    <text evidence="2">The sequence shown here is derived from an EMBL/GenBank/DDBJ whole genome shotgun (WGS) entry which is preliminary data.</text>
</comment>
<sequence>MALIRSTLINLSLAILVFYLASAYQTRNLLETSHTPAPYFNLPILNKNNERFSIAELEGRTTIVYFFAPWCTICRYSMPNLQSTLINTDINVIGIALDYKNEQQVTQFIDDLNLSMPILLGNQYTQSNYKVSAFPTYYVINANLQITAHAMGYSTQLGIAARTW</sequence>
<dbReference type="CDD" id="cd02966">
    <property type="entry name" value="TlpA_like_family"/>
    <property type="match status" value="1"/>
</dbReference>
<name>A0ABT9F9P2_9GAMM</name>
<organism evidence="2 3">
    <name type="scientific">Pseudoalteromonas marina</name>
    <dbReference type="NCBI Taxonomy" id="267375"/>
    <lineage>
        <taxon>Bacteria</taxon>
        <taxon>Pseudomonadati</taxon>
        <taxon>Pseudomonadota</taxon>
        <taxon>Gammaproteobacteria</taxon>
        <taxon>Alteromonadales</taxon>
        <taxon>Pseudoalteromonadaceae</taxon>
        <taxon>Pseudoalteromonas</taxon>
    </lineage>
</organism>
<accession>A0ABT9F9P2</accession>
<protein>
    <submittedName>
        <fullName evidence="2">TlpA disulfide reductase family protein</fullName>
    </submittedName>
</protein>
<dbReference type="PANTHER" id="PTHR42852:SF17">
    <property type="entry name" value="THIOREDOXIN-LIKE PROTEIN HI_1115"/>
    <property type="match status" value="1"/>
</dbReference>
<keyword evidence="3" id="KW-1185">Reference proteome</keyword>
<gene>
    <name evidence="2" type="ORF">Q8W34_02550</name>
</gene>
<evidence type="ECO:0000313" key="2">
    <source>
        <dbReference type="EMBL" id="MDP2563500.1"/>
    </source>
</evidence>
<dbReference type="PROSITE" id="PS51352">
    <property type="entry name" value="THIOREDOXIN_2"/>
    <property type="match status" value="1"/>
</dbReference>
<dbReference type="Gene3D" id="3.40.30.10">
    <property type="entry name" value="Glutaredoxin"/>
    <property type="match status" value="1"/>
</dbReference>
<dbReference type="Proteomes" id="UP001177212">
    <property type="component" value="Unassembled WGS sequence"/>
</dbReference>
<dbReference type="PANTHER" id="PTHR42852">
    <property type="entry name" value="THIOL:DISULFIDE INTERCHANGE PROTEIN DSBE"/>
    <property type="match status" value="1"/>
</dbReference>
<dbReference type="SUPFAM" id="SSF52833">
    <property type="entry name" value="Thioredoxin-like"/>
    <property type="match status" value="1"/>
</dbReference>
<proteinExistence type="predicted"/>
<reference evidence="2" key="1">
    <citation type="submission" date="2023-07" db="EMBL/GenBank/DDBJ databases">
        <title>Genome content predicts the carbon catabolic preferences of heterotrophic bacteria.</title>
        <authorList>
            <person name="Gralka M."/>
        </authorList>
    </citation>
    <scope>NUCLEOTIDE SEQUENCE</scope>
    <source>
        <strain evidence="2">4G09</strain>
    </source>
</reference>
<dbReference type="InterPro" id="IPR000866">
    <property type="entry name" value="AhpC/TSA"/>
</dbReference>
<dbReference type="RefSeq" id="WP_305397857.1">
    <property type="nucleotide sequence ID" value="NZ_JAUYVT010000001.1"/>
</dbReference>
<feature type="domain" description="Thioredoxin" evidence="1">
    <location>
        <begin position="31"/>
        <end position="164"/>
    </location>
</feature>
<dbReference type="InterPro" id="IPR050553">
    <property type="entry name" value="Thioredoxin_ResA/DsbE_sf"/>
</dbReference>